<dbReference type="AlphaFoldDB" id="A0A150XGX6"/>
<reference evidence="2 3" key="1">
    <citation type="submission" date="2016-01" db="EMBL/GenBank/DDBJ databases">
        <title>Genome sequencing of Roseivirga spongicola UST030701-084.</title>
        <authorList>
            <person name="Selvaratnam C."/>
            <person name="Thevarajoo S."/>
            <person name="Goh K.M."/>
            <person name="Ee R."/>
            <person name="Chan K.-G."/>
            <person name="Chong C.S."/>
        </authorList>
    </citation>
    <scope>NUCLEOTIDE SEQUENCE [LARGE SCALE GENOMIC DNA]</scope>
    <source>
        <strain evidence="2 3">UST030701-084</strain>
    </source>
</reference>
<accession>A0A150XGX6</accession>
<keyword evidence="1" id="KW-0812">Transmembrane</keyword>
<dbReference type="RefSeq" id="WP_068216859.1">
    <property type="nucleotide sequence ID" value="NZ_LRPC01000001.1"/>
</dbReference>
<dbReference type="EMBL" id="LRPC01000001">
    <property type="protein sequence ID" value="KYG77954.1"/>
    <property type="molecule type" value="Genomic_DNA"/>
</dbReference>
<evidence type="ECO:0000313" key="2">
    <source>
        <dbReference type="EMBL" id="KYG77954.1"/>
    </source>
</evidence>
<comment type="caution">
    <text evidence="2">The sequence shown here is derived from an EMBL/GenBank/DDBJ whole genome shotgun (WGS) entry which is preliminary data.</text>
</comment>
<dbReference type="STRING" id="333140.AWW68_04070"/>
<dbReference type="Proteomes" id="UP000075606">
    <property type="component" value="Unassembled WGS sequence"/>
</dbReference>
<feature type="transmembrane region" description="Helical" evidence="1">
    <location>
        <begin position="53"/>
        <end position="72"/>
    </location>
</feature>
<feature type="transmembrane region" description="Helical" evidence="1">
    <location>
        <begin position="12"/>
        <end position="33"/>
    </location>
</feature>
<gene>
    <name evidence="2" type="ORF">AWW68_04070</name>
</gene>
<evidence type="ECO:0000313" key="3">
    <source>
        <dbReference type="Proteomes" id="UP000075606"/>
    </source>
</evidence>
<keyword evidence="3" id="KW-1185">Reference proteome</keyword>
<proteinExistence type="predicted"/>
<protein>
    <submittedName>
        <fullName evidence="2">Uncharacterized protein</fullName>
    </submittedName>
</protein>
<name>A0A150XGX6_9BACT</name>
<keyword evidence="1" id="KW-0472">Membrane</keyword>
<keyword evidence="1" id="KW-1133">Transmembrane helix</keyword>
<sequence>MNIKLFLNILKLLLITISSITVLIVIFLLILIFSVPLGIPPEVHFEVFSDNNLILPISATVLASIVAIALPLSIQLVSHSAKEAFNEGEIGELIFDSKPYKHLKKGMAIMGLVVLISWTGSNRVIEFPIVIIIFWFIQRFWVFINFMEKYISDFSGELIKKEQNKVDQLLNGQS</sequence>
<organism evidence="2 3">
    <name type="scientific">Roseivirga spongicola</name>
    <dbReference type="NCBI Taxonomy" id="333140"/>
    <lineage>
        <taxon>Bacteria</taxon>
        <taxon>Pseudomonadati</taxon>
        <taxon>Bacteroidota</taxon>
        <taxon>Cytophagia</taxon>
        <taxon>Cytophagales</taxon>
        <taxon>Roseivirgaceae</taxon>
        <taxon>Roseivirga</taxon>
    </lineage>
</organism>
<evidence type="ECO:0000256" key="1">
    <source>
        <dbReference type="SAM" id="Phobius"/>
    </source>
</evidence>